<keyword evidence="1" id="KW-1133">Transmembrane helix</keyword>
<organism evidence="2 3">
    <name type="scientific">Candidatus Corynebacterium avicola</name>
    <dbReference type="NCBI Taxonomy" id="2838527"/>
    <lineage>
        <taxon>Bacteria</taxon>
        <taxon>Bacillati</taxon>
        <taxon>Actinomycetota</taxon>
        <taxon>Actinomycetes</taxon>
        <taxon>Mycobacteriales</taxon>
        <taxon>Corynebacteriaceae</taxon>
        <taxon>Corynebacterium</taxon>
    </lineage>
</organism>
<accession>A0A9D1RLP2</accession>
<gene>
    <name evidence="2" type="ORF">H9870_02950</name>
</gene>
<reference evidence="2" key="2">
    <citation type="submission" date="2021-04" db="EMBL/GenBank/DDBJ databases">
        <authorList>
            <person name="Gilroy R."/>
        </authorList>
    </citation>
    <scope>NUCLEOTIDE SEQUENCE</scope>
    <source>
        <strain evidence="2">CHK32-1732</strain>
    </source>
</reference>
<proteinExistence type="predicted"/>
<evidence type="ECO:0000313" key="2">
    <source>
        <dbReference type="EMBL" id="HIW90606.1"/>
    </source>
</evidence>
<feature type="transmembrane region" description="Helical" evidence="1">
    <location>
        <begin position="6"/>
        <end position="29"/>
    </location>
</feature>
<dbReference type="EMBL" id="DXGC01000028">
    <property type="protein sequence ID" value="HIW90606.1"/>
    <property type="molecule type" value="Genomic_DNA"/>
</dbReference>
<name>A0A9D1RLP2_9CORY</name>
<dbReference type="InterPro" id="IPR049820">
    <property type="entry name" value="Trnsprt_adja_ssu-like"/>
</dbReference>
<sequence length="43" mass="4687">MSPILLTAYFLIWPVGVAVIMAIIARGFARDARKARESGTPII</sequence>
<dbReference type="NCBIfam" id="NF038354">
    <property type="entry name" value="trnsprt_adja_43"/>
    <property type="match status" value="1"/>
</dbReference>
<evidence type="ECO:0000256" key="1">
    <source>
        <dbReference type="SAM" id="Phobius"/>
    </source>
</evidence>
<keyword evidence="1" id="KW-0812">Transmembrane</keyword>
<keyword evidence="1" id="KW-0472">Membrane</keyword>
<evidence type="ECO:0000313" key="3">
    <source>
        <dbReference type="Proteomes" id="UP000824190"/>
    </source>
</evidence>
<reference evidence="2" key="1">
    <citation type="journal article" date="2021" name="PeerJ">
        <title>Extensive microbial diversity within the chicken gut microbiome revealed by metagenomics and culture.</title>
        <authorList>
            <person name="Gilroy R."/>
            <person name="Ravi A."/>
            <person name="Getino M."/>
            <person name="Pursley I."/>
            <person name="Horton D.L."/>
            <person name="Alikhan N.F."/>
            <person name="Baker D."/>
            <person name="Gharbi K."/>
            <person name="Hall N."/>
            <person name="Watson M."/>
            <person name="Adriaenssens E.M."/>
            <person name="Foster-Nyarko E."/>
            <person name="Jarju S."/>
            <person name="Secka A."/>
            <person name="Antonio M."/>
            <person name="Oren A."/>
            <person name="Chaudhuri R.R."/>
            <person name="La Ragione R."/>
            <person name="Hildebrand F."/>
            <person name="Pallen M.J."/>
        </authorList>
    </citation>
    <scope>NUCLEOTIDE SEQUENCE</scope>
    <source>
        <strain evidence="2">CHK32-1732</strain>
    </source>
</reference>
<dbReference type="Proteomes" id="UP000824190">
    <property type="component" value="Unassembled WGS sequence"/>
</dbReference>
<comment type="caution">
    <text evidence="2">The sequence shown here is derived from an EMBL/GenBank/DDBJ whole genome shotgun (WGS) entry which is preliminary data.</text>
</comment>
<dbReference type="AlphaFoldDB" id="A0A9D1RLP2"/>
<protein>
    <submittedName>
        <fullName evidence="2">Transporter small subunit</fullName>
    </submittedName>
</protein>